<gene>
    <name evidence="3" type="ORF">SEMRO_16_G011860.1</name>
</gene>
<evidence type="ECO:0000313" key="3">
    <source>
        <dbReference type="EMBL" id="CAB9497235.1"/>
    </source>
</evidence>
<accession>A0A9N8D8M5</accession>
<evidence type="ECO:0000313" key="4">
    <source>
        <dbReference type="Proteomes" id="UP001153069"/>
    </source>
</evidence>
<dbReference type="EMBL" id="CAICTM010000016">
    <property type="protein sequence ID" value="CAB9497235.1"/>
    <property type="molecule type" value="Genomic_DNA"/>
</dbReference>
<evidence type="ECO:0000256" key="2">
    <source>
        <dbReference type="SAM" id="SignalP"/>
    </source>
</evidence>
<protein>
    <submittedName>
        <fullName evidence="3">Uncharacterized protein</fullName>
    </submittedName>
</protein>
<feature type="region of interest" description="Disordered" evidence="1">
    <location>
        <begin position="126"/>
        <end position="155"/>
    </location>
</feature>
<feature type="signal peptide" evidence="2">
    <location>
        <begin position="1"/>
        <end position="23"/>
    </location>
</feature>
<name>A0A9N8D8M5_9STRA</name>
<proteinExistence type="predicted"/>
<feature type="chain" id="PRO_5040124808" evidence="2">
    <location>
        <begin position="24"/>
        <end position="155"/>
    </location>
</feature>
<dbReference type="AlphaFoldDB" id="A0A9N8D8M5"/>
<dbReference type="Proteomes" id="UP001153069">
    <property type="component" value="Unassembled WGS sequence"/>
</dbReference>
<reference evidence="3" key="1">
    <citation type="submission" date="2020-06" db="EMBL/GenBank/DDBJ databases">
        <authorList>
            <consortium name="Plant Systems Biology data submission"/>
        </authorList>
    </citation>
    <scope>NUCLEOTIDE SEQUENCE</scope>
    <source>
        <strain evidence="3">D6</strain>
    </source>
</reference>
<comment type="caution">
    <text evidence="3">The sequence shown here is derived from an EMBL/GenBank/DDBJ whole genome shotgun (WGS) entry which is preliminary data.</text>
</comment>
<keyword evidence="4" id="KW-1185">Reference proteome</keyword>
<keyword evidence="2" id="KW-0732">Signal</keyword>
<organism evidence="3 4">
    <name type="scientific">Seminavis robusta</name>
    <dbReference type="NCBI Taxonomy" id="568900"/>
    <lineage>
        <taxon>Eukaryota</taxon>
        <taxon>Sar</taxon>
        <taxon>Stramenopiles</taxon>
        <taxon>Ochrophyta</taxon>
        <taxon>Bacillariophyta</taxon>
        <taxon>Bacillariophyceae</taxon>
        <taxon>Bacillariophycidae</taxon>
        <taxon>Naviculales</taxon>
        <taxon>Naviculaceae</taxon>
        <taxon>Seminavis</taxon>
    </lineage>
</organism>
<sequence>MNLASLVLLLIAAVLLGDKTVSANTNDTLLDDTLAHAGHQERQYDRRELGRCIRREMMDLQNMMDDVARQDKFRKSPEYQAKIHAFNKHSNELYQVTQVFTACQEEVESGRSAVGTGAMVGIFLAQSDKEPITNPSPPGPSQCKASTTPMEAPTK</sequence>
<evidence type="ECO:0000256" key="1">
    <source>
        <dbReference type="SAM" id="MobiDB-lite"/>
    </source>
</evidence>